<evidence type="ECO:0000313" key="2">
    <source>
        <dbReference type="Proteomes" id="UP000297396"/>
    </source>
</evidence>
<protein>
    <submittedName>
        <fullName evidence="1">Uncharacterized protein</fullName>
    </submittedName>
</protein>
<dbReference type="AlphaFoldDB" id="A0A4Y9JXG8"/>
<accession>A0A4Y9JXG8</accession>
<proteinExistence type="predicted"/>
<evidence type="ECO:0000313" key="1">
    <source>
        <dbReference type="EMBL" id="TFV10188.1"/>
    </source>
</evidence>
<organism evidence="1 2">
    <name type="scientific">Muribacter muris</name>
    <dbReference type="NCBI Taxonomy" id="67855"/>
    <lineage>
        <taxon>Bacteria</taxon>
        <taxon>Pseudomonadati</taxon>
        <taxon>Pseudomonadota</taxon>
        <taxon>Gammaproteobacteria</taxon>
        <taxon>Pasteurellales</taxon>
        <taxon>Pasteurellaceae</taxon>
        <taxon>Muribacter</taxon>
    </lineage>
</organism>
<dbReference type="RefSeq" id="WP_135056268.1">
    <property type="nucleotide sequence ID" value="NZ_JADGLC010000012.1"/>
</dbReference>
<dbReference type="Proteomes" id="UP000297396">
    <property type="component" value="Unassembled WGS sequence"/>
</dbReference>
<dbReference type="EMBL" id="SPPA01000012">
    <property type="protein sequence ID" value="TFV10188.1"/>
    <property type="molecule type" value="Genomic_DNA"/>
</dbReference>
<gene>
    <name evidence="1" type="ORF">E4T80_06400</name>
</gene>
<comment type="caution">
    <text evidence="1">The sequence shown here is derived from an EMBL/GenBank/DDBJ whole genome shotgun (WGS) entry which is preliminary data.</text>
</comment>
<name>A0A4Y9JXG8_9PAST</name>
<sequence length="76" mass="9011">MTQYQALCQLFQQQQTKQKSFEQVLRNEAQIIVEQLADKLALKGKYYRKSVSDEQATQPYVFVGKETFRETLRYLS</sequence>
<reference evidence="1 2" key="1">
    <citation type="submission" date="2019-03" db="EMBL/GenBank/DDBJ databases">
        <title>Diversity of the mouse oral microbiome.</title>
        <authorList>
            <person name="Joseph S."/>
            <person name="Aduse-Opoku J."/>
            <person name="Curtis M."/>
            <person name="Wade W."/>
            <person name="Hashim A."/>
        </authorList>
    </citation>
    <scope>NUCLEOTIDE SEQUENCE [LARGE SCALE GENOMIC DNA]</scope>
    <source>
        <strain evidence="1 2">WT12</strain>
    </source>
</reference>